<dbReference type="EMBL" id="CP081869">
    <property type="protein sequence ID" value="QZN99534.1"/>
    <property type="molecule type" value="Genomic_DNA"/>
</dbReference>
<evidence type="ECO:0000313" key="4">
    <source>
        <dbReference type="EMBL" id="QZN99534.1"/>
    </source>
</evidence>
<proteinExistence type="predicted"/>
<dbReference type="Gene3D" id="3.30.1120.70">
    <property type="match status" value="1"/>
</dbReference>
<evidence type="ECO:0000313" key="5">
    <source>
        <dbReference type="Proteomes" id="UP000825701"/>
    </source>
</evidence>
<dbReference type="AlphaFoldDB" id="A0A9E6R908"/>
<dbReference type="KEGG" id="cmet:K6K41_22950"/>
<dbReference type="Gene3D" id="1.20.1270.210">
    <property type="match status" value="1"/>
</dbReference>
<dbReference type="NCBIfam" id="TIGR01537">
    <property type="entry name" value="portal_HK97"/>
    <property type="match status" value="1"/>
</dbReference>
<dbReference type="Proteomes" id="UP000825701">
    <property type="component" value="Chromosome"/>
</dbReference>
<dbReference type="InterPro" id="IPR046461">
    <property type="entry name" value="TerL_ATPase"/>
</dbReference>
<feature type="region of interest" description="Disordered" evidence="1">
    <location>
        <begin position="833"/>
        <end position="852"/>
    </location>
</feature>
<evidence type="ECO:0000259" key="3">
    <source>
        <dbReference type="Pfam" id="PF20441"/>
    </source>
</evidence>
<feature type="domain" description="Terminase large subunit-like endonuclease" evidence="3">
    <location>
        <begin position="268"/>
        <end position="539"/>
    </location>
</feature>
<dbReference type="PANTHER" id="PTHR41287:SF1">
    <property type="entry name" value="PROTEIN YMFN"/>
    <property type="match status" value="1"/>
</dbReference>
<dbReference type="InterPro" id="IPR027417">
    <property type="entry name" value="P-loop_NTPase"/>
</dbReference>
<evidence type="ECO:0000259" key="2">
    <source>
        <dbReference type="Pfam" id="PF03354"/>
    </source>
</evidence>
<dbReference type="Pfam" id="PF20441">
    <property type="entry name" value="TerL_nuclease"/>
    <property type="match status" value="1"/>
</dbReference>
<accession>A0A9E6R908</accession>
<name>A0A9E6R908_9HYPH</name>
<reference evidence="4" key="1">
    <citation type="submission" date="2021-08" db="EMBL/GenBank/DDBJ databases">
        <authorList>
            <person name="Zhang H."/>
            <person name="Xu M."/>
            <person name="Yu Z."/>
            <person name="Yang L."/>
            <person name="Cai Y."/>
        </authorList>
    </citation>
    <scope>NUCLEOTIDE SEQUENCE</scope>
    <source>
        <strain evidence="4">CHL1</strain>
    </source>
</reference>
<dbReference type="PANTHER" id="PTHR41287">
    <property type="match status" value="1"/>
</dbReference>
<dbReference type="InterPro" id="IPR046462">
    <property type="entry name" value="TerL_nuclease"/>
</dbReference>
<dbReference type="Pfam" id="PF04860">
    <property type="entry name" value="Phage_portal"/>
    <property type="match status" value="1"/>
</dbReference>
<organism evidence="4 5">
    <name type="scientific">Chenggangzhangella methanolivorans</name>
    <dbReference type="NCBI Taxonomy" id="1437009"/>
    <lineage>
        <taxon>Bacteria</taxon>
        <taxon>Pseudomonadati</taxon>
        <taxon>Pseudomonadota</taxon>
        <taxon>Alphaproteobacteria</taxon>
        <taxon>Hyphomicrobiales</taxon>
        <taxon>Methylopilaceae</taxon>
        <taxon>Chenggangzhangella</taxon>
    </lineage>
</organism>
<dbReference type="InterPro" id="IPR005021">
    <property type="entry name" value="Terminase_largesu-like"/>
</dbReference>
<dbReference type="InterPro" id="IPR006944">
    <property type="entry name" value="Phage/GTA_portal"/>
</dbReference>
<dbReference type="Gene3D" id="3.40.50.300">
    <property type="entry name" value="P-loop containing nucleotide triphosphate hydrolases"/>
    <property type="match status" value="1"/>
</dbReference>
<dbReference type="Pfam" id="PF03354">
    <property type="entry name" value="TerL_ATPase"/>
    <property type="match status" value="1"/>
</dbReference>
<gene>
    <name evidence="4" type="ORF">K6K41_22950</name>
</gene>
<keyword evidence="5" id="KW-1185">Reference proteome</keyword>
<dbReference type="InterPro" id="IPR006427">
    <property type="entry name" value="Portal_HK97"/>
</dbReference>
<evidence type="ECO:0000256" key="1">
    <source>
        <dbReference type="SAM" id="MobiDB-lite"/>
    </source>
</evidence>
<dbReference type="Gene3D" id="3.40.140.120">
    <property type="match status" value="1"/>
</dbReference>
<sequence>MTATAWDTSCPDWERRIRERDSLVPSLPLIVSEADRALRIFCRLRVPDVEGTPTYGELCDAWVLDIVRAVFGSYDPSIRRRMIREFFLLIPKKNGKSSIAAALMVTAAIMNRRPEAELLLIAPTKKIADIAYKQAAGIIRLDTELRKLFHPQTHQRTITHRVTGAALIIKAADTDVITGSKATFILVDETHVFAKKPKAADVFVEIRGALAARSEGFMIQITTQSKEPPAGVFKSELANARDVRDGKLKLPLLPILYELPRDLTVENGWKDPATWSMVNPNLGRSVDEAFLTDELTKAEREGASALALLASQHFNVEIGLGLRTDGWVGAEFWLKRADPSITLETLLERCEVATVGIDGGGRDDLYGICVLGRERETKNWLAWSFATCHEIVLERRKSIASTLRDFESAKELLILSDEVDDVPFAVEIIQRVKDAGILAQVGVDPAGIGELVDALAEIEVTQENKLLGGIRQGADMMNAIKTAERKLASGKLLHCGSGLFRWCVENVKIEPLATMIRATKVNAGDAKIDVAMALFDAVRPCRSTQSRSRSGPSTSVVASGCFEADRVGILDVFLGRASAPASRPRRAGPRADAGQFISLDDERLREFLSLGTMTPSGVSVTTEKAMKVPAVFRSVSLIAYSVGMLPLHLMEESTKKKAKAHPLFKLLHREPNNYQSAFDFRTLLQRWALTEGNGYAIVVRSPTDKRKILRLIPVNPKHMKPVQQKDWSVIYRHTPSDRGARDYDASEILHIRGMTDDGINGVSLVKQAADAIALAISADLAVGRLFKNGSFSNIYLAAPEGLSDEAFDRLRSDWDSYYSGADNAGRSPIFEEGVEPKSMAPSAKDAQSNETRGRQVEEIARIFGTPRPLLMMDDTSWGSGIDVLGQFFVRYGLNPWFEAWQQAISRTLLVDEDKDLFSPKFNPGGLLRGSMQQQGEFFAKALGAGGHQPWMHWDEVRDVFDLPVRERPENAMMGHNGGPPLNDN</sequence>
<feature type="domain" description="Terminase large subunit-like ATPase" evidence="2">
    <location>
        <begin position="69"/>
        <end position="225"/>
    </location>
</feature>
<protein>
    <submittedName>
        <fullName evidence="4">Phage portal protein</fullName>
    </submittedName>
</protein>
<dbReference type="GO" id="GO:0004519">
    <property type="term" value="F:endonuclease activity"/>
    <property type="evidence" value="ECO:0007669"/>
    <property type="project" value="InterPro"/>
</dbReference>